<accession>A0A0A1TCH1</accession>
<dbReference type="OrthoDB" id="4158609at2759"/>
<evidence type="ECO:0000313" key="2">
    <source>
        <dbReference type="EMBL" id="CEJ86000.1"/>
    </source>
</evidence>
<reference evidence="2 3" key="1">
    <citation type="journal article" date="2015" name="Genome Announc.">
        <title>Draft Genome Sequence and Gene Annotation of the Entomopathogenic Fungus Verticillium hemipterigenum.</title>
        <authorList>
            <person name="Horn F."/>
            <person name="Habel A."/>
            <person name="Scharf D.H."/>
            <person name="Dworschak J."/>
            <person name="Brakhage A.A."/>
            <person name="Guthke R."/>
            <person name="Hertweck C."/>
            <person name="Linde J."/>
        </authorList>
    </citation>
    <scope>NUCLEOTIDE SEQUENCE [LARGE SCALE GENOMIC DNA]</scope>
</reference>
<evidence type="ECO:0000313" key="3">
    <source>
        <dbReference type="Proteomes" id="UP000039046"/>
    </source>
</evidence>
<dbReference type="HOGENOM" id="CLU_180967_1_0_1"/>
<sequence>MNTEQPPNPPTVETQPRRRSSSFMPSFDSLQQHRHGEQSTARRQSMHDQNAKPGLFGQFFHSTWGRNAK</sequence>
<feature type="region of interest" description="Disordered" evidence="1">
    <location>
        <begin position="1"/>
        <end position="69"/>
    </location>
</feature>
<evidence type="ECO:0000256" key="1">
    <source>
        <dbReference type="SAM" id="MobiDB-lite"/>
    </source>
</evidence>
<protein>
    <recommendedName>
        <fullName evidence="4">Conidiation-specific expression protein</fullName>
    </recommendedName>
</protein>
<dbReference type="EMBL" id="CDHN01000002">
    <property type="protein sequence ID" value="CEJ86000.1"/>
    <property type="molecule type" value="Genomic_DNA"/>
</dbReference>
<organism evidence="2 3">
    <name type="scientific">[Torrubiella] hemipterigena</name>
    <dbReference type="NCBI Taxonomy" id="1531966"/>
    <lineage>
        <taxon>Eukaryota</taxon>
        <taxon>Fungi</taxon>
        <taxon>Dikarya</taxon>
        <taxon>Ascomycota</taxon>
        <taxon>Pezizomycotina</taxon>
        <taxon>Sordariomycetes</taxon>
        <taxon>Hypocreomycetidae</taxon>
        <taxon>Hypocreales</taxon>
        <taxon>Clavicipitaceae</taxon>
        <taxon>Clavicipitaceae incertae sedis</taxon>
        <taxon>'Torrubiella' clade</taxon>
    </lineage>
</organism>
<dbReference type="Proteomes" id="UP000039046">
    <property type="component" value="Unassembled WGS sequence"/>
</dbReference>
<feature type="compositionally biased region" description="Polar residues" evidence="1">
    <location>
        <begin position="60"/>
        <end position="69"/>
    </location>
</feature>
<gene>
    <name evidence="2" type="ORF">VHEMI03980</name>
</gene>
<keyword evidence="3" id="KW-1185">Reference proteome</keyword>
<dbReference type="AlphaFoldDB" id="A0A0A1TCH1"/>
<feature type="compositionally biased region" description="Pro residues" evidence="1">
    <location>
        <begin position="1"/>
        <end position="10"/>
    </location>
</feature>
<evidence type="ECO:0008006" key="4">
    <source>
        <dbReference type="Google" id="ProtNLM"/>
    </source>
</evidence>
<proteinExistence type="predicted"/>
<name>A0A0A1TCH1_9HYPO</name>